<name>A0A8S5RWL2_9CAUD</name>
<reference evidence="1" key="1">
    <citation type="journal article" date="2021" name="Proc. Natl. Acad. Sci. U.S.A.">
        <title>A Catalog of Tens of Thousands of Viruses from Human Metagenomes Reveals Hidden Associations with Chronic Diseases.</title>
        <authorList>
            <person name="Tisza M.J."/>
            <person name="Buck C.B."/>
        </authorList>
    </citation>
    <scope>NUCLEOTIDE SEQUENCE</scope>
    <source>
        <strain evidence="1">CtLeh52</strain>
    </source>
</reference>
<accession>A0A8S5RWL2</accession>
<protein>
    <submittedName>
        <fullName evidence="1">Uncharacterized protein</fullName>
    </submittedName>
</protein>
<sequence length="298" mass="33793">MSRKARKNNMGKCKFKVGDKVVEKINQKKGIVVDFSKDYDNVLVKFCGWNEGHDGRGYTKSGKTYYGKHCWYFCEEQLEMIKDETIVIYRNDNKVVALDKSTGEKAEANCNPADEFDFRTGVKLAFNRLMGEDVKPDNGVREVKRKAKVGEYIKVVDAHSIFDTYKNGDILKVTDVTSAGCECEGSDALSHGLWHEEYVVLENYKPEENDSEIHVGDMVEVTRRGGCYSEYNTWSGLGNYRQNFVKGVPVEDGMIAKVLNIAKHDNPYTSLPDLALIQNPKTSQVFIIKIDGIKKVER</sequence>
<evidence type="ECO:0000313" key="1">
    <source>
        <dbReference type="EMBL" id="DAF43166.1"/>
    </source>
</evidence>
<dbReference type="EMBL" id="BK032499">
    <property type="protein sequence ID" value="DAF43166.1"/>
    <property type="molecule type" value="Genomic_DNA"/>
</dbReference>
<proteinExistence type="predicted"/>
<organism evidence="1">
    <name type="scientific">Siphoviridae sp. ctLeh52</name>
    <dbReference type="NCBI Taxonomy" id="2827849"/>
    <lineage>
        <taxon>Viruses</taxon>
        <taxon>Duplodnaviria</taxon>
        <taxon>Heunggongvirae</taxon>
        <taxon>Uroviricota</taxon>
        <taxon>Caudoviricetes</taxon>
    </lineage>
</organism>